<dbReference type="InterPro" id="IPR002611">
    <property type="entry name" value="IstB_ATP-bd"/>
</dbReference>
<name>A0A0F9QDV0_9ZZZZ</name>
<dbReference type="CDD" id="cd00009">
    <property type="entry name" value="AAA"/>
    <property type="match status" value="1"/>
</dbReference>
<gene>
    <name evidence="2" type="ORF">LCGC14_0785790</name>
</gene>
<evidence type="ECO:0000259" key="1">
    <source>
        <dbReference type="Pfam" id="PF01695"/>
    </source>
</evidence>
<accession>A0A0F9QDV0</accession>
<proteinExistence type="predicted"/>
<dbReference type="SUPFAM" id="SSF52540">
    <property type="entry name" value="P-loop containing nucleoside triphosphate hydrolases"/>
    <property type="match status" value="1"/>
</dbReference>
<dbReference type="AlphaFoldDB" id="A0A0F9QDV0"/>
<dbReference type="GO" id="GO:0005524">
    <property type="term" value="F:ATP binding"/>
    <property type="evidence" value="ECO:0007669"/>
    <property type="project" value="InterPro"/>
</dbReference>
<dbReference type="InterPro" id="IPR027417">
    <property type="entry name" value="P-loop_NTPase"/>
</dbReference>
<dbReference type="PRINTS" id="PR00051">
    <property type="entry name" value="DNAA"/>
</dbReference>
<dbReference type="Gene3D" id="3.40.50.300">
    <property type="entry name" value="P-loop containing nucleotide triphosphate hydrolases"/>
    <property type="match status" value="1"/>
</dbReference>
<dbReference type="PANTHER" id="PTHR30050">
    <property type="entry name" value="CHROMOSOMAL REPLICATION INITIATOR PROTEIN DNAA"/>
    <property type="match status" value="1"/>
</dbReference>
<dbReference type="EMBL" id="LAZR01002054">
    <property type="protein sequence ID" value="KKN35207.1"/>
    <property type="molecule type" value="Genomic_DNA"/>
</dbReference>
<organism evidence="2">
    <name type="scientific">marine sediment metagenome</name>
    <dbReference type="NCBI Taxonomy" id="412755"/>
    <lineage>
        <taxon>unclassified sequences</taxon>
        <taxon>metagenomes</taxon>
        <taxon>ecological metagenomes</taxon>
    </lineage>
</organism>
<dbReference type="GO" id="GO:0006260">
    <property type="term" value="P:DNA replication"/>
    <property type="evidence" value="ECO:0007669"/>
    <property type="project" value="TreeGrafter"/>
</dbReference>
<dbReference type="InterPro" id="IPR020591">
    <property type="entry name" value="Chromosome_initiator_DnaA-like"/>
</dbReference>
<dbReference type="PANTHER" id="PTHR30050:SF4">
    <property type="entry name" value="ATP-BINDING PROTEIN RV3427C IN INSERTION SEQUENCE-RELATED"/>
    <property type="match status" value="1"/>
</dbReference>
<sequence>MTDRETMLMTRESRRHSVCCCDGAGFFCVDVLTHHPLFGKAIPCVCRRDSVAKDRAQRLRKRSGMSAAALERWSFISFDPIQCAVRPGGDRTLAIQALADAKEVCETFAQKLEGWLVLIGDVGTGKTHLAHAIGATALHQDVAVYAATAPDMLDMLRASYADGAFDQVFANLRDVGLLIIDDMGTQKGSEWTVEKLFQIIDHRYRSQLPMVVTSNFPLSKAEGRIDRRILSRLQDGAEVEGGWVRVLALPVADFRRRRRSRAAA</sequence>
<reference evidence="2" key="1">
    <citation type="journal article" date="2015" name="Nature">
        <title>Complex archaea that bridge the gap between prokaryotes and eukaryotes.</title>
        <authorList>
            <person name="Spang A."/>
            <person name="Saw J.H."/>
            <person name="Jorgensen S.L."/>
            <person name="Zaremba-Niedzwiedzka K."/>
            <person name="Martijn J."/>
            <person name="Lind A.E."/>
            <person name="van Eijk R."/>
            <person name="Schleper C."/>
            <person name="Guy L."/>
            <person name="Ettema T.J."/>
        </authorList>
    </citation>
    <scope>NUCLEOTIDE SEQUENCE</scope>
</reference>
<dbReference type="Pfam" id="PF01695">
    <property type="entry name" value="IstB_IS21"/>
    <property type="match status" value="1"/>
</dbReference>
<feature type="domain" description="IstB-like ATP-binding" evidence="1">
    <location>
        <begin position="115"/>
        <end position="220"/>
    </location>
</feature>
<protein>
    <recommendedName>
        <fullName evidence="1">IstB-like ATP-binding domain-containing protein</fullName>
    </recommendedName>
</protein>
<evidence type="ECO:0000313" key="2">
    <source>
        <dbReference type="EMBL" id="KKN35207.1"/>
    </source>
</evidence>
<comment type="caution">
    <text evidence="2">The sequence shown here is derived from an EMBL/GenBank/DDBJ whole genome shotgun (WGS) entry which is preliminary data.</text>
</comment>